<feature type="transmembrane region" description="Helical" evidence="6">
    <location>
        <begin position="60"/>
        <end position="80"/>
    </location>
</feature>
<keyword evidence="9" id="KW-1185">Reference proteome</keyword>
<evidence type="ECO:0000256" key="1">
    <source>
        <dbReference type="ARBA" id="ARBA00004651"/>
    </source>
</evidence>
<keyword evidence="4 6" id="KW-1133">Transmembrane helix</keyword>
<dbReference type="RefSeq" id="WP_230224778.1">
    <property type="nucleotide sequence ID" value="NZ_JAJKFT010000010.1"/>
</dbReference>
<evidence type="ECO:0000256" key="4">
    <source>
        <dbReference type="ARBA" id="ARBA00022989"/>
    </source>
</evidence>
<dbReference type="Proteomes" id="UP001139103">
    <property type="component" value="Unassembled WGS sequence"/>
</dbReference>
<comment type="subcellular location">
    <subcellularLocation>
        <location evidence="1">Cell membrane</location>
        <topology evidence="1">Multi-pass membrane protein</topology>
    </subcellularLocation>
</comment>
<evidence type="ECO:0000313" key="9">
    <source>
        <dbReference type="Proteomes" id="UP001139103"/>
    </source>
</evidence>
<accession>A0A9X1MSS6</accession>
<evidence type="ECO:0000259" key="7">
    <source>
        <dbReference type="Pfam" id="PF06271"/>
    </source>
</evidence>
<dbReference type="EMBL" id="JAJKFT010000010">
    <property type="protein sequence ID" value="MCC9631929.1"/>
    <property type="molecule type" value="Genomic_DNA"/>
</dbReference>
<sequence length="164" mass="18146">MVAALYSESESPSAELPSRWLRLGAAIIDLILVGIVFGVLESIVQALMITMKLEINSLELMLVLNFILNILFGLGAYLILNAYLLEKNGQTIGKMVCKIKIVGYDDRQIRPLAHILGLRVFPMMLIEQIPVIGPIAGIINVLMIFNQEKRCLHDFIAGTIVVKA</sequence>
<dbReference type="PANTHER" id="PTHR36115">
    <property type="entry name" value="PROLINE-RICH ANTIGEN HOMOLOG-RELATED"/>
    <property type="match status" value="1"/>
</dbReference>
<dbReference type="AlphaFoldDB" id="A0A9X1MSS6"/>
<evidence type="ECO:0000256" key="2">
    <source>
        <dbReference type="ARBA" id="ARBA00022475"/>
    </source>
</evidence>
<dbReference type="GO" id="GO:0005886">
    <property type="term" value="C:plasma membrane"/>
    <property type="evidence" value="ECO:0007669"/>
    <property type="project" value="UniProtKB-SubCell"/>
</dbReference>
<keyword evidence="2" id="KW-1003">Cell membrane</keyword>
<dbReference type="InterPro" id="IPR051791">
    <property type="entry name" value="Pra-immunoreactive"/>
</dbReference>
<evidence type="ECO:0000313" key="8">
    <source>
        <dbReference type="EMBL" id="MCC9631929.1"/>
    </source>
</evidence>
<dbReference type="InterPro" id="IPR010432">
    <property type="entry name" value="RDD"/>
</dbReference>
<proteinExistence type="predicted"/>
<comment type="caution">
    <text evidence="8">The sequence shown here is derived from an EMBL/GenBank/DDBJ whole genome shotgun (WGS) entry which is preliminary data.</text>
</comment>
<organism evidence="8 9">
    <name type="scientific">Blastopirellula sediminis</name>
    <dbReference type="NCBI Taxonomy" id="2894196"/>
    <lineage>
        <taxon>Bacteria</taxon>
        <taxon>Pseudomonadati</taxon>
        <taxon>Planctomycetota</taxon>
        <taxon>Planctomycetia</taxon>
        <taxon>Pirellulales</taxon>
        <taxon>Pirellulaceae</taxon>
        <taxon>Blastopirellula</taxon>
    </lineage>
</organism>
<keyword evidence="5 6" id="KW-0472">Membrane</keyword>
<evidence type="ECO:0000256" key="6">
    <source>
        <dbReference type="SAM" id="Phobius"/>
    </source>
</evidence>
<feature type="domain" description="RDD" evidence="7">
    <location>
        <begin position="17"/>
        <end position="158"/>
    </location>
</feature>
<evidence type="ECO:0000256" key="5">
    <source>
        <dbReference type="ARBA" id="ARBA00023136"/>
    </source>
</evidence>
<gene>
    <name evidence="8" type="ORF">LOC68_26335</name>
</gene>
<feature type="transmembrane region" description="Helical" evidence="6">
    <location>
        <begin position="20"/>
        <end position="40"/>
    </location>
</feature>
<reference evidence="8" key="1">
    <citation type="submission" date="2021-11" db="EMBL/GenBank/DDBJ databases">
        <title>Genome sequence.</title>
        <authorList>
            <person name="Sun Q."/>
        </authorList>
    </citation>
    <scope>NUCLEOTIDE SEQUENCE</scope>
    <source>
        <strain evidence="8">JC732</strain>
    </source>
</reference>
<name>A0A9X1MSS6_9BACT</name>
<protein>
    <submittedName>
        <fullName evidence="8">RDD family protein</fullName>
    </submittedName>
</protein>
<dbReference type="Pfam" id="PF06271">
    <property type="entry name" value="RDD"/>
    <property type="match status" value="1"/>
</dbReference>
<feature type="transmembrane region" description="Helical" evidence="6">
    <location>
        <begin position="120"/>
        <end position="145"/>
    </location>
</feature>
<keyword evidence="3 6" id="KW-0812">Transmembrane</keyword>
<evidence type="ECO:0000256" key="3">
    <source>
        <dbReference type="ARBA" id="ARBA00022692"/>
    </source>
</evidence>